<accession>A0AAD9XCX9</accession>
<dbReference type="Proteomes" id="UP001280121">
    <property type="component" value="Unassembled WGS sequence"/>
</dbReference>
<organism evidence="1 2">
    <name type="scientific">Dipteronia dyeriana</name>
    <dbReference type="NCBI Taxonomy" id="168575"/>
    <lineage>
        <taxon>Eukaryota</taxon>
        <taxon>Viridiplantae</taxon>
        <taxon>Streptophyta</taxon>
        <taxon>Embryophyta</taxon>
        <taxon>Tracheophyta</taxon>
        <taxon>Spermatophyta</taxon>
        <taxon>Magnoliopsida</taxon>
        <taxon>eudicotyledons</taxon>
        <taxon>Gunneridae</taxon>
        <taxon>Pentapetalae</taxon>
        <taxon>rosids</taxon>
        <taxon>malvids</taxon>
        <taxon>Sapindales</taxon>
        <taxon>Sapindaceae</taxon>
        <taxon>Hippocastanoideae</taxon>
        <taxon>Acereae</taxon>
        <taxon>Dipteronia</taxon>
    </lineage>
</organism>
<keyword evidence="2" id="KW-1185">Reference proteome</keyword>
<dbReference type="EMBL" id="JANJYI010000003">
    <property type="protein sequence ID" value="KAK2657080.1"/>
    <property type="molecule type" value="Genomic_DNA"/>
</dbReference>
<gene>
    <name evidence="1" type="ORF">Ddye_010132</name>
</gene>
<reference evidence="1" key="1">
    <citation type="journal article" date="2023" name="Plant J.">
        <title>Genome sequences and population genomics provide insights into the demographic history, inbreeding, and mutation load of two 'living fossil' tree species of Dipteronia.</title>
        <authorList>
            <person name="Feng Y."/>
            <person name="Comes H.P."/>
            <person name="Chen J."/>
            <person name="Zhu S."/>
            <person name="Lu R."/>
            <person name="Zhang X."/>
            <person name="Li P."/>
            <person name="Qiu J."/>
            <person name="Olsen K.M."/>
            <person name="Qiu Y."/>
        </authorList>
    </citation>
    <scope>NUCLEOTIDE SEQUENCE</scope>
    <source>
        <strain evidence="1">KIB01</strain>
    </source>
</reference>
<protein>
    <submittedName>
        <fullName evidence="1">Uncharacterized protein</fullName>
    </submittedName>
</protein>
<comment type="caution">
    <text evidence="1">The sequence shown here is derived from an EMBL/GenBank/DDBJ whole genome shotgun (WGS) entry which is preliminary data.</text>
</comment>
<proteinExistence type="predicted"/>
<sequence length="108" mass="12238">MEGVSSKTLTVTNWLNMVGLNMSKEKYEVGPNERQSVKGKSTSLVNVKAYEGMDPLESASACIVRSPICVDIMEHTFYQMKATYLIMFPTKKKNTRKWKRSAREGLNV</sequence>
<evidence type="ECO:0000313" key="2">
    <source>
        <dbReference type="Proteomes" id="UP001280121"/>
    </source>
</evidence>
<evidence type="ECO:0000313" key="1">
    <source>
        <dbReference type="EMBL" id="KAK2657080.1"/>
    </source>
</evidence>
<dbReference type="AlphaFoldDB" id="A0AAD9XCX9"/>
<name>A0AAD9XCX9_9ROSI</name>